<name>A0A9W9QEF8_PENBR</name>
<proteinExistence type="predicted"/>
<dbReference type="AlphaFoldDB" id="A0A9W9QEF8"/>
<gene>
    <name evidence="1" type="ORF">N7452_006891</name>
</gene>
<dbReference type="Proteomes" id="UP001147695">
    <property type="component" value="Unassembled WGS sequence"/>
</dbReference>
<reference evidence="1" key="1">
    <citation type="submission" date="2022-12" db="EMBL/GenBank/DDBJ databases">
        <authorList>
            <person name="Petersen C."/>
        </authorList>
    </citation>
    <scope>NUCLEOTIDE SEQUENCE</scope>
    <source>
        <strain evidence="1">IBT 35673</strain>
    </source>
</reference>
<dbReference type="EMBL" id="JAPZBQ010000004">
    <property type="protein sequence ID" value="KAJ5334488.1"/>
    <property type="molecule type" value="Genomic_DNA"/>
</dbReference>
<comment type="caution">
    <text evidence="1">The sequence shown here is derived from an EMBL/GenBank/DDBJ whole genome shotgun (WGS) entry which is preliminary data.</text>
</comment>
<protein>
    <submittedName>
        <fullName evidence="1">Uncharacterized protein</fullName>
    </submittedName>
</protein>
<reference evidence="1" key="2">
    <citation type="journal article" date="2023" name="IMA Fungus">
        <title>Comparative genomic study of the Penicillium genus elucidates a diverse pangenome and 15 lateral gene transfer events.</title>
        <authorList>
            <person name="Petersen C."/>
            <person name="Sorensen T."/>
            <person name="Nielsen M.R."/>
            <person name="Sondergaard T.E."/>
            <person name="Sorensen J.L."/>
            <person name="Fitzpatrick D.A."/>
            <person name="Frisvad J.C."/>
            <person name="Nielsen K.L."/>
        </authorList>
    </citation>
    <scope>NUCLEOTIDE SEQUENCE</scope>
    <source>
        <strain evidence="1">IBT 35673</strain>
    </source>
</reference>
<evidence type="ECO:0000313" key="2">
    <source>
        <dbReference type="Proteomes" id="UP001147695"/>
    </source>
</evidence>
<organism evidence="1 2">
    <name type="scientific">Penicillium brevicompactum</name>
    <dbReference type="NCBI Taxonomy" id="5074"/>
    <lineage>
        <taxon>Eukaryota</taxon>
        <taxon>Fungi</taxon>
        <taxon>Dikarya</taxon>
        <taxon>Ascomycota</taxon>
        <taxon>Pezizomycotina</taxon>
        <taxon>Eurotiomycetes</taxon>
        <taxon>Eurotiomycetidae</taxon>
        <taxon>Eurotiales</taxon>
        <taxon>Aspergillaceae</taxon>
        <taxon>Penicillium</taxon>
    </lineage>
</organism>
<sequence>MSSFPPWEESGNQIRKWMENASEPGCKVARITLTLDTLSLDRSDWDIASSAEHMEPEHYKWLERVGIPTGVDKTSEESVYRGTMVMKSEGPLTQWTGVVGPGVIFINNVERAKCSDDPFISELTHAVYAQKFNLQDLKHIWVTDIQNHDTARFINNFIYAAGTELEYPRDAVITWNSSSPQYNALLGTALGKMVGCFILGAFGQGVKRISQICLFRSYGSPQLQFDIEQVETCQLCIDNFP</sequence>
<evidence type="ECO:0000313" key="1">
    <source>
        <dbReference type="EMBL" id="KAJ5334488.1"/>
    </source>
</evidence>
<accession>A0A9W9QEF8</accession>